<dbReference type="SUPFAM" id="SSF52266">
    <property type="entry name" value="SGNH hydrolase"/>
    <property type="match status" value="1"/>
</dbReference>
<accession>A0A8C4QI72</accession>
<dbReference type="Ensembl" id="ENSEBUT00000016408.1">
    <property type="protein sequence ID" value="ENSEBUP00000015832.1"/>
    <property type="gene ID" value="ENSEBUG00000009962.1"/>
</dbReference>
<evidence type="ECO:0000313" key="2">
    <source>
        <dbReference type="Proteomes" id="UP000694388"/>
    </source>
</evidence>
<dbReference type="PANTHER" id="PTHR14209">
    <property type="entry name" value="ISOAMYL ACETATE-HYDROLYZING ESTERASE 1"/>
    <property type="match status" value="1"/>
</dbReference>
<name>A0A8C4QI72_EPTBU</name>
<dbReference type="Proteomes" id="UP000694388">
    <property type="component" value="Unplaced"/>
</dbReference>
<reference evidence="1" key="1">
    <citation type="submission" date="2025-08" db="UniProtKB">
        <authorList>
            <consortium name="Ensembl"/>
        </authorList>
    </citation>
    <scope>IDENTIFICATION</scope>
</reference>
<evidence type="ECO:0008006" key="3">
    <source>
        <dbReference type="Google" id="ProtNLM"/>
    </source>
</evidence>
<dbReference type="AlphaFoldDB" id="A0A8C4QI72"/>
<dbReference type="Gene3D" id="3.40.50.1110">
    <property type="entry name" value="SGNH hydrolase"/>
    <property type="match status" value="1"/>
</dbReference>
<dbReference type="PANTHER" id="PTHR14209:SF19">
    <property type="entry name" value="ISOAMYL ACETATE-HYDROLYZING ESTERASE 1 HOMOLOG"/>
    <property type="match status" value="1"/>
</dbReference>
<dbReference type="GeneTree" id="ENSGT00390000008069"/>
<keyword evidence="2" id="KW-1185">Reference proteome</keyword>
<dbReference type="InterPro" id="IPR045136">
    <property type="entry name" value="Iah1-like"/>
</dbReference>
<dbReference type="InterPro" id="IPR036514">
    <property type="entry name" value="SGNH_hydro_sf"/>
</dbReference>
<protein>
    <recommendedName>
        <fullName evidence="3">SGNH hydrolase-type esterase domain-containing protein</fullName>
    </recommendedName>
</protein>
<organism evidence="1 2">
    <name type="scientific">Eptatretus burgeri</name>
    <name type="common">Inshore hagfish</name>
    <dbReference type="NCBI Taxonomy" id="7764"/>
    <lineage>
        <taxon>Eukaryota</taxon>
        <taxon>Metazoa</taxon>
        <taxon>Chordata</taxon>
        <taxon>Craniata</taxon>
        <taxon>Vertebrata</taxon>
        <taxon>Cyclostomata</taxon>
        <taxon>Myxini</taxon>
        <taxon>Myxiniformes</taxon>
        <taxon>Myxinidae</taxon>
        <taxon>Eptatretinae</taxon>
        <taxon>Eptatretus</taxon>
    </lineage>
</organism>
<proteinExistence type="predicted"/>
<sequence length="277" mass="31746">SGGLLSMSDVTANLKKKKISTFNHKFTDFKSLEKTFLYCRVSRDRLASRRCDVICRGLSGYNSRWARLILPRILPPTNKKEENENTAVTVLLGANDSVLSVFPQQHVPLAEFEDNLQNIVRYLASLGIQKKNIVVISPPPLWEPTWEVECKAGGLDLIQHFLQHVLRVKYQLTLWMQCEVSKPQQLSPIGNGWRWDEDTSSMQPVYYVKEAAPIEVRDLTHMYWMDAECKTSQKCHCLDCLALTSVHVSVWNVSTNVKPLLLQMRVTWTVIILMKSL</sequence>
<evidence type="ECO:0000313" key="1">
    <source>
        <dbReference type="Ensembl" id="ENSEBUP00000015832.1"/>
    </source>
</evidence>
<reference evidence="1" key="2">
    <citation type="submission" date="2025-09" db="UniProtKB">
        <authorList>
            <consortium name="Ensembl"/>
        </authorList>
    </citation>
    <scope>IDENTIFICATION</scope>
</reference>